<dbReference type="InterPro" id="IPR051244">
    <property type="entry name" value="TCAF"/>
</dbReference>
<dbReference type="InterPro" id="IPR042279">
    <property type="entry name" value="Pep_M60_3"/>
</dbReference>
<dbReference type="Pfam" id="PF17291">
    <property type="entry name" value="M60-like_N"/>
    <property type="match status" value="1"/>
</dbReference>
<dbReference type="PANTHER" id="PTHR15730:SF5">
    <property type="entry name" value="SI:CH211-210B2.2-RELATED"/>
    <property type="match status" value="1"/>
</dbReference>
<dbReference type="Gene3D" id="1.10.390.30">
    <property type="entry name" value="Peptidase M60, enhancin-like domain 3"/>
    <property type="match status" value="1"/>
</dbReference>
<dbReference type="Proteomes" id="UP000887567">
    <property type="component" value="Unplaced"/>
</dbReference>
<dbReference type="RefSeq" id="XP_020894935.1">
    <property type="nucleotide sequence ID" value="XM_021039276.2"/>
</dbReference>
<evidence type="ECO:0000313" key="2">
    <source>
        <dbReference type="EnsemblMetazoa" id="XP_020894935.1"/>
    </source>
</evidence>
<protein>
    <recommendedName>
        <fullName evidence="1">Peptidase M60 domain-containing protein</fullName>
    </recommendedName>
</protein>
<evidence type="ECO:0000313" key="3">
    <source>
        <dbReference type="Proteomes" id="UP000887567"/>
    </source>
</evidence>
<dbReference type="EnsemblMetazoa" id="XM_021039276.2">
    <property type="protein sequence ID" value="XP_020894935.1"/>
    <property type="gene ID" value="LOC110233940"/>
</dbReference>
<dbReference type="Gene3D" id="3.40.390.80">
    <property type="entry name" value="Peptidase M60, enhancin-like domain 2"/>
    <property type="match status" value="1"/>
</dbReference>
<proteinExistence type="predicted"/>
<organism evidence="2 3">
    <name type="scientific">Exaiptasia diaphana</name>
    <name type="common">Tropical sea anemone</name>
    <name type="synonym">Aiptasia pulchella</name>
    <dbReference type="NCBI Taxonomy" id="2652724"/>
    <lineage>
        <taxon>Eukaryota</taxon>
        <taxon>Metazoa</taxon>
        <taxon>Cnidaria</taxon>
        <taxon>Anthozoa</taxon>
        <taxon>Hexacorallia</taxon>
        <taxon>Actiniaria</taxon>
        <taxon>Aiptasiidae</taxon>
        <taxon>Exaiptasia</taxon>
    </lineage>
</organism>
<dbReference type="KEGG" id="epa:110233940"/>
<keyword evidence="3" id="KW-1185">Reference proteome</keyword>
<dbReference type="InterPro" id="IPR035423">
    <property type="entry name" value="M60-like_N"/>
</dbReference>
<dbReference type="Gene3D" id="2.60.120.1250">
    <property type="entry name" value="Peptidase M60, enhancin-like domain 1"/>
    <property type="match status" value="1"/>
</dbReference>
<dbReference type="Pfam" id="PF13402">
    <property type="entry name" value="Peptidase_M60"/>
    <property type="match status" value="1"/>
</dbReference>
<evidence type="ECO:0000259" key="1">
    <source>
        <dbReference type="PROSITE" id="PS51723"/>
    </source>
</evidence>
<dbReference type="PROSITE" id="PS51723">
    <property type="entry name" value="PEPTIDASE_M60"/>
    <property type="match status" value="1"/>
</dbReference>
<dbReference type="AlphaFoldDB" id="A0A913WVX1"/>
<reference evidence="2" key="1">
    <citation type="submission" date="2022-11" db="UniProtKB">
        <authorList>
            <consortium name="EnsemblMetazoa"/>
        </authorList>
    </citation>
    <scope>IDENTIFICATION</scope>
</reference>
<dbReference type="GeneID" id="110233940"/>
<dbReference type="PANTHER" id="PTHR15730">
    <property type="entry name" value="EXPERIMENTAL AUTOIMMUNE PROSTATITIS ANTIGEN 2-RELATED"/>
    <property type="match status" value="1"/>
</dbReference>
<dbReference type="OMA" id="STSCEIM"/>
<dbReference type="SMART" id="SM01276">
    <property type="entry name" value="M60-like"/>
    <property type="match status" value="1"/>
</dbReference>
<accession>A0A913WVX1</accession>
<sequence length="751" mass="84807">MLLTKAPDHWSKWQNDILNGIDCIPKTGVPGKIIAYGDNAVPILTGDEIHELILTASQCGKGKIVVFSHNGYIGPFIDCSKEFSSLVRNIKKWATNGVYTQNDNTVLNITEETSIEDLNNAKYKLLIWGCDEQDDDFIKKMLNVVKDKGVGLVMGMCPWGWRQLNNDRPLEEACFSPVLDEAGVCYTSDYTDSGEDGGFLIEHNLANQAHLGLALSNLKENFKNASEEHIQLLQHAIPNLPDKIWRDLSSKFTKMLSSFKHIIKPPSPKHPVSDNLEKLLLSIQARELRLSASEGVSIPGCECFPGNFSEFNNFVGSKVSLRITARFKNEWHCTGCYIPAGWKLVVTATNGDFSNWSLRIGSHSDELHFDDDWKRWPNVCTTKTLTELCTELVSPFGGLVYLNNSNEGTLEVQLENILEAPLYDLTNPALCATWERRRQAPGLWAELAGEHIIFTLPSSSVRELTDPLDCLRLWDKVVYSHHHLKGSNPLEQKRERVVCDVQPSAGYMHSGYPVVTHLDITEVQSKEFVMNPVQLRGEGSWGLYHELGHNMQDDAWTFDGTTEVTCNIFTLHAMQMVSGRKPWIHSWLQGQLTETYNYLSNGTNFDDWKESPGVALFIYAQLIQAFGWDSFKTLFRKYTNESIQPESNQEKIDLWFSLFSEVVGYNILPMAMFWGIPITESVSELLQASDLKLFLPDDELTNHESALQRISVVKSKFGKLVRNVAIVDSAPARFGFDERSQVVRNPSVIYI</sequence>
<feature type="domain" description="Peptidase M60" evidence="1">
    <location>
        <begin position="329"/>
        <end position="627"/>
    </location>
</feature>
<dbReference type="OrthoDB" id="10260387at2759"/>
<name>A0A913WVX1_EXADI</name>
<dbReference type="InterPro" id="IPR031161">
    <property type="entry name" value="Peptidase_M60_dom"/>
</dbReference>